<gene>
    <name evidence="2" type="ORF">TIFTF001_026256</name>
</gene>
<evidence type="ECO:0000313" key="2">
    <source>
        <dbReference type="EMBL" id="GMN57152.1"/>
    </source>
</evidence>
<proteinExistence type="predicted"/>
<sequence>METPNTVEPNLTTPPTSSSSSAIQSTPATFSLPSPFMRKSSASKLDYLYEINYVPDEQKIISEDLPIINPYHAFVKQSNPMLRTIKQLVRPTSRMVREYVQSTKFSQYNLPATTQEQFVSLEIPPEYPAQWQTQGFTHLHFGAVRLALTFHGRKGLPVAARIALLDSRHRRYRDAVITIVQTTLNAGTHSKSKYN</sequence>
<organism evidence="2 3">
    <name type="scientific">Ficus carica</name>
    <name type="common">Common fig</name>
    <dbReference type="NCBI Taxonomy" id="3494"/>
    <lineage>
        <taxon>Eukaryota</taxon>
        <taxon>Viridiplantae</taxon>
        <taxon>Streptophyta</taxon>
        <taxon>Embryophyta</taxon>
        <taxon>Tracheophyta</taxon>
        <taxon>Spermatophyta</taxon>
        <taxon>Magnoliopsida</taxon>
        <taxon>eudicotyledons</taxon>
        <taxon>Gunneridae</taxon>
        <taxon>Pentapetalae</taxon>
        <taxon>rosids</taxon>
        <taxon>fabids</taxon>
        <taxon>Rosales</taxon>
        <taxon>Moraceae</taxon>
        <taxon>Ficeae</taxon>
        <taxon>Ficus</taxon>
    </lineage>
</organism>
<feature type="region of interest" description="Disordered" evidence="1">
    <location>
        <begin position="1"/>
        <end position="25"/>
    </location>
</feature>
<dbReference type="PANTHER" id="PTHR48435">
    <property type="entry name" value="POLYPROTEIN"/>
    <property type="match status" value="1"/>
</dbReference>
<reference evidence="2" key="1">
    <citation type="submission" date="2023-07" db="EMBL/GenBank/DDBJ databases">
        <title>draft genome sequence of fig (Ficus carica).</title>
        <authorList>
            <person name="Takahashi T."/>
            <person name="Nishimura K."/>
        </authorList>
    </citation>
    <scope>NUCLEOTIDE SEQUENCE</scope>
</reference>
<feature type="compositionally biased region" description="Low complexity" evidence="1">
    <location>
        <begin position="13"/>
        <end position="25"/>
    </location>
</feature>
<protein>
    <submittedName>
        <fullName evidence="2">Uncharacterized protein</fullName>
    </submittedName>
</protein>
<feature type="compositionally biased region" description="Polar residues" evidence="1">
    <location>
        <begin position="1"/>
        <end position="11"/>
    </location>
</feature>
<dbReference type="AlphaFoldDB" id="A0AA88DKX7"/>
<keyword evidence="3" id="KW-1185">Reference proteome</keyword>
<name>A0AA88DKX7_FICCA</name>
<comment type="caution">
    <text evidence="2">The sequence shown here is derived from an EMBL/GenBank/DDBJ whole genome shotgun (WGS) entry which is preliminary data.</text>
</comment>
<dbReference type="InterPro" id="IPR053098">
    <property type="entry name" value="Petuviruses_polyprotein"/>
</dbReference>
<evidence type="ECO:0000313" key="3">
    <source>
        <dbReference type="Proteomes" id="UP001187192"/>
    </source>
</evidence>
<dbReference type="Proteomes" id="UP001187192">
    <property type="component" value="Unassembled WGS sequence"/>
</dbReference>
<accession>A0AA88DKX7</accession>
<dbReference type="EMBL" id="BTGU01000068">
    <property type="protein sequence ID" value="GMN57152.1"/>
    <property type="molecule type" value="Genomic_DNA"/>
</dbReference>
<dbReference type="PANTHER" id="PTHR48435:SF1">
    <property type="entry name" value="POLYPROTEIN"/>
    <property type="match status" value="1"/>
</dbReference>
<evidence type="ECO:0000256" key="1">
    <source>
        <dbReference type="SAM" id="MobiDB-lite"/>
    </source>
</evidence>